<evidence type="ECO:0000313" key="8">
    <source>
        <dbReference type="Proteomes" id="UP000234639"/>
    </source>
</evidence>
<evidence type="ECO:0000313" key="7">
    <source>
        <dbReference type="EMBL" id="PKZ28931.1"/>
    </source>
</evidence>
<dbReference type="OrthoDB" id="9798835at2"/>
<accession>A0A2I1N985</accession>
<dbReference type="RefSeq" id="WP_018713141.1">
    <property type="nucleotide sequence ID" value="NZ_BQNW01000001.1"/>
</dbReference>
<dbReference type="Proteomes" id="UP001075461">
    <property type="component" value="Unassembled WGS sequence"/>
</dbReference>
<dbReference type="AlphaFoldDB" id="A0A2I1N985"/>
<dbReference type="EMBL" id="JAPXGP010000003">
    <property type="protein sequence ID" value="MCZ6161646.1"/>
    <property type="molecule type" value="Genomic_DNA"/>
</dbReference>
<evidence type="ECO:0000313" key="5">
    <source>
        <dbReference type="EMBL" id="MCZ6159957.1"/>
    </source>
</evidence>
<dbReference type="InterPro" id="IPR011991">
    <property type="entry name" value="ArsR-like_HTH"/>
</dbReference>
<dbReference type="SUPFAM" id="SSF46785">
    <property type="entry name" value="Winged helix' DNA-binding domain"/>
    <property type="match status" value="1"/>
</dbReference>
<dbReference type="PANTHER" id="PTHR33154">
    <property type="entry name" value="TRANSCRIPTIONAL REGULATOR, ARSR FAMILY"/>
    <property type="match status" value="1"/>
</dbReference>
<dbReference type="PRINTS" id="PR00778">
    <property type="entry name" value="HTHARSR"/>
</dbReference>
<name>A0A2I1N985_9BACT</name>
<gene>
    <name evidence="7" type="ORF">CYJ41_05720</name>
    <name evidence="5" type="ORF">O6B32_05625</name>
    <name evidence="6" type="ORF">O6B92_04765</name>
</gene>
<evidence type="ECO:0000256" key="2">
    <source>
        <dbReference type="ARBA" id="ARBA00023125"/>
    </source>
</evidence>
<dbReference type="PANTHER" id="PTHR33154:SF18">
    <property type="entry name" value="ARSENICAL RESISTANCE OPERON REPRESSOR"/>
    <property type="match status" value="1"/>
</dbReference>
<keyword evidence="2" id="KW-0238">DNA-binding</keyword>
<evidence type="ECO:0000259" key="4">
    <source>
        <dbReference type="PROSITE" id="PS50987"/>
    </source>
</evidence>
<dbReference type="PROSITE" id="PS50987">
    <property type="entry name" value="HTH_ARSR_2"/>
    <property type="match status" value="1"/>
</dbReference>
<dbReference type="GeneID" id="77175866"/>
<dbReference type="Pfam" id="PF01022">
    <property type="entry name" value="HTH_5"/>
    <property type="match status" value="1"/>
</dbReference>
<sequence>MKNKYIEISKKLKVLSDPKRLEIIDMLSCDELCACEILEKFDITQPTLSNDMKRLEDANLVISRREGKNIYYIANKKILKKIQSGLKEIFDSGDECICHTWKK</sequence>
<dbReference type="CDD" id="cd00090">
    <property type="entry name" value="HTH_ARSR"/>
    <property type="match status" value="1"/>
</dbReference>
<evidence type="ECO:0000313" key="6">
    <source>
        <dbReference type="EMBL" id="MCZ6161646.1"/>
    </source>
</evidence>
<reference evidence="7 8" key="1">
    <citation type="submission" date="2017-12" db="EMBL/GenBank/DDBJ databases">
        <title>Phylogenetic diversity of female urinary microbiome.</title>
        <authorList>
            <person name="Thomas-White K."/>
            <person name="Wolfe A.J."/>
        </authorList>
    </citation>
    <scope>NUCLEOTIDE SEQUENCE [LARGE SCALE GENOMIC DNA]</scope>
    <source>
        <strain evidence="7 8">UMB0112</strain>
    </source>
</reference>
<dbReference type="GO" id="GO:0003700">
    <property type="term" value="F:DNA-binding transcription factor activity"/>
    <property type="evidence" value="ECO:0007669"/>
    <property type="project" value="InterPro"/>
</dbReference>
<protein>
    <submittedName>
        <fullName evidence="7">ArsR family transcriptional regulator</fullName>
    </submittedName>
    <submittedName>
        <fullName evidence="5">Metalloregulator ArsR/SmtB family transcription factor</fullName>
    </submittedName>
</protein>
<keyword evidence="3" id="KW-0804">Transcription</keyword>
<keyword evidence="1" id="KW-0805">Transcription regulation</keyword>
<dbReference type="Proteomes" id="UP000234639">
    <property type="component" value="Unassembled WGS sequence"/>
</dbReference>
<dbReference type="Proteomes" id="UP001075225">
    <property type="component" value="Unassembled WGS sequence"/>
</dbReference>
<dbReference type="InterPro" id="IPR036390">
    <property type="entry name" value="WH_DNA-bd_sf"/>
</dbReference>
<proteinExistence type="predicted"/>
<evidence type="ECO:0000256" key="1">
    <source>
        <dbReference type="ARBA" id="ARBA00023015"/>
    </source>
</evidence>
<dbReference type="InterPro" id="IPR051081">
    <property type="entry name" value="HTH_MetalResp_TranReg"/>
</dbReference>
<reference evidence="5" key="2">
    <citation type="submission" date="2022-12" db="EMBL/GenBank/DDBJ databases">
        <title>Species Delineation and Comparative Genomics within the Campylobacter ureolyticus Complex.</title>
        <authorList>
            <person name="Maki J."/>
            <person name="Howard M."/>
            <person name="Connelly S."/>
            <person name="Hardy D.J."/>
            <person name="Cameron A."/>
        </authorList>
    </citation>
    <scope>NUCLEOTIDE SEQUENCE</scope>
    <source>
        <strain evidence="6">URMC_786</strain>
        <strain evidence="5">URMC_787</strain>
    </source>
</reference>
<organism evidence="7 8">
    <name type="scientific">Campylobacter ureolyticus</name>
    <dbReference type="NCBI Taxonomy" id="827"/>
    <lineage>
        <taxon>Bacteria</taxon>
        <taxon>Pseudomonadati</taxon>
        <taxon>Campylobacterota</taxon>
        <taxon>Epsilonproteobacteria</taxon>
        <taxon>Campylobacterales</taxon>
        <taxon>Campylobacteraceae</taxon>
        <taxon>Campylobacter</taxon>
    </lineage>
</organism>
<dbReference type="GO" id="GO:0003677">
    <property type="term" value="F:DNA binding"/>
    <property type="evidence" value="ECO:0007669"/>
    <property type="project" value="UniProtKB-KW"/>
</dbReference>
<dbReference type="NCBIfam" id="NF033788">
    <property type="entry name" value="HTH_metalloreg"/>
    <property type="match status" value="1"/>
</dbReference>
<feature type="domain" description="HTH arsR-type" evidence="4">
    <location>
        <begin position="1"/>
        <end position="93"/>
    </location>
</feature>
<dbReference type="EMBL" id="PKHU01000005">
    <property type="protein sequence ID" value="PKZ28931.1"/>
    <property type="molecule type" value="Genomic_DNA"/>
</dbReference>
<dbReference type="EMBL" id="JAPXGO010000003">
    <property type="protein sequence ID" value="MCZ6159957.1"/>
    <property type="molecule type" value="Genomic_DNA"/>
</dbReference>
<dbReference type="InterPro" id="IPR036388">
    <property type="entry name" value="WH-like_DNA-bd_sf"/>
</dbReference>
<evidence type="ECO:0000256" key="3">
    <source>
        <dbReference type="ARBA" id="ARBA00023163"/>
    </source>
</evidence>
<dbReference type="InterPro" id="IPR001845">
    <property type="entry name" value="HTH_ArsR_DNA-bd_dom"/>
</dbReference>
<comment type="caution">
    <text evidence="7">The sequence shown here is derived from an EMBL/GenBank/DDBJ whole genome shotgun (WGS) entry which is preliminary data.</text>
</comment>
<dbReference type="Gene3D" id="1.10.10.10">
    <property type="entry name" value="Winged helix-like DNA-binding domain superfamily/Winged helix DNA-binding domain"/>
    <property type="match status" value="1"/>
</dbReference>
<dbReference type="SMART" id="SM00418">
    <property type="entry name" value="HTH_ARSR"/>
    <property type="match status" value="1"/>
</dbReference>